<protein>
    <submittedName>
        <fullName evidence="5">AraC family transcriptional regulator N-terminal domain-containing protein</fullName>
    </submittedName>
</protein>
<evidence type="ECO:0000256" key="3">
    <source>
        <dbReference type="ARBA" id="ARBA00023163"/>
    </source>
</evidence>
<evidence type="ECO:0000256" key="1">
    <source>
        <dbReference type="ARBA" id="ARBA00023015"/>
    </source>
</evidence>
<dbReference type="Gene3D" id="1.10.10.60">
    <property type="entry name" value="Homeodomain-like"/>
    <property type="match status" value="1"/>
</dbReference>
<dbReference type="Pfam" id="PF12833">
    <property type="entry name" value="HTH_18"/>
    <property type="match status" value="1"/>
</dbReference>
<dbReference type="InterPro" id="IPR009594">
    <property type="entry name" value="Tscrpt_reg_HTH_AraC_N"/>
</dbReference>
<proteinExistence type="predicted"/>
<dbReference type="SMART" id="SM00342">
    <property type="entry name" value="HTH_ARAC"/>
    <property type="match status" value="1"/>
</dbReference>
<dbReference type="InterPro" id="IPR009057">
    <property type="entry name" value="Homeodomain-like_sf"/>
</dbReference>
<evidence type="ECO:0000256" key="2">
    <source>
        <dbReference type="ARBA" id="ARBA00023125"/>
    </source>
</evidence>
<keyword evidence="6" id="KW-1185">Reference proteome</keyword>
<evidence type="ECO:0000313" key="5">
    <source>
        <dbReference type="EMBL" id="MBJ7536695.1"/>
    </source>
</evidence>
<dbReference type="AlphaFoldDB" id="A0A934MYQ1"/>
<dbReference type="PROSITE" id="PS01124">
    <property type="entry name" value="HTH_ARAC_FAMILY_2"/>
    <property type="match status" value="1"/>
</dbReference>
<dbReference type="GO" id="GO:0003700">
    <property type="term" value="F:DNA-binding transcription factor activity"/>
    <property type="evidence" value="ECO:0007669"/>
    <property type="project" value="InterPro"/>
</dbReference>
<dbReference type="Pfam" id="PF06719">
    <property type="entry name" value="AraC_N"/>
    <property type="match status" value="1"/>
</dbReference>
<dbReference type="PANTHER" id="PTHR46796:SF6">
    <property type="entry name" value="ARAC SUBFAMILY"/>
    <property type="match status" value="1"/>
</dbReference>
<evidence type="ECO:0000313" key="6">
    <source>
        <dbReference type="Proteomes" id="UP000628710"/>
    </source>
</evidence>
<dbReference type="InterPro" id="IPR020449">
    <property type="entry name" value="Tscrpt_reg_AraC-type_HTH"/>
</dbReference>
<gene>
    <name evidence="5" type="ORF">I8J31_03280</name>
</gene>
<name>A0A934MYQ1_9GAMM</name>
<accession>A0A934MYQ1</accession>
<organism evidence="5 6">
    <name type="scientific">Marinomonas transparens</name>
    <dbReference type="NCBI Taxonomy" id="2795388"/>
    <lineage>
        <taxon>Bacteria</taxon>
        <taxon>Pseudomonadati</taxon>
        <taxon>Pseudomonadota</taxon>
        <taxon>Gammaproteobacteria</taxon>
        <taxon>Oceanospirillales</taxon>
        <taxon>Oceanospirillaceae</taxon>
        <taxon>Marinomonas</taxon>
    </lineage>
</organism>
<reference evidence="5" key="1">
    <citation type="submission" date="2020-12" db="EMBL/GenBank/DDBJ databases">
        <title>Marinomonas arctica sp. nov., a psychrotolerant bacterium isolated from the Arctic.</title>
        <authorList>
            <person name="Zhang Y."/>
        </authorList>
    </citation>
    <scope>NUCLEOTIDE SEQUENCE</scope>
    <source>
        <strain evidence="5">C1424</strain>
    </source>
</reference>
<keyword evidence="2" id="KW-0238">DNA-binding</keyword>
<dbReference type="GO" id="GO:0043565">
    <property type="term" value="F:sequence-specific DNA binding"/>
    <property type="evidence" value="ECO:0007669"/>
    <property type="project" value="InterPro"/>
</dbReference>
<dbReference type="InterPro" id="IPR050204">
    <property type="entry name" value="AraC_XylS_family_regulators"/>
</dbReference>
<dbReference type="InterPro" id="IPR018060">
    <property type="entry name" value="HTH_AraC"/>
</dbReference>
<keyword evidence="3" id="KW-0804">Transcription</keyword>
<dbReference type="PANTHER" id="PTHR46796">
    <property type="entry name" value="HTH-TYPE TRANSCRIPTIONAL ACTIVATOR RHAS-RELATED"/>
    <property type="match status" value="1"/>
</dbReference>
<dbReference type="PRINTS" id="PR00032">
    <property type="entry name" value="HTHARAC"/>
</dbReference>
<comment type="caution">
    <text evidence="5">The sequence shown here is derived from an EMBL/GenBank/DDBJ whole genome shotgun (WGS) entry which is preliminary data.</text>
</comment>
<dbReference type="RefSeq" id="WP_199466870.1">
    <property type="nucleotide sequence ID" value="NZ_JAEMNX010000002.1"/>
</dbReference>
<dbReference type="EMBL" id="JAEMNX010000002">
    <property type="protein sequence ID" value="MBJ7536695.1"/>
    <property type="molecule type" value="Genomic_DNA"/>
</dbReference>
<evidence type="ECO:0000259" key="4">
    <source>
        <dbReference type="PROSITE" id="PS01124"/>
    </source>
</evidence>
<dbReference type="Proteomes" id="UP000628710">
    <property type="component" value="Unassembled WGS sequence"/>
</dbReference>
<dbReference type="SUPFAM" id="SSF46689">
    <property type="entry name" value="Homeodomain-like"/>
    <property type="match status" value="2"/>
</dbReference>
<keyword evidence="1" id="KW-0805">Transcription regulation</keyword>
<sequence>MGRSMSAASPLLWQKRIATQLVENRVCFAGPHAELSIYDTYEQAQKVSLKADSLLYCGMVTGAKVMHTEFQKDISFLPHESFILAPDQEVFIDFPEAQLDKPTTCLTVEISKERVAQICDRMNDILVKSMPSGTIIDPNQPLHTLHTQATQQVLDRLTSDFIQNDPDRDLLVDFGVNELVTRILRHHGRDALLHFSLNTPDANELTNVLHWIEQNLTMPLDSEKLAKIACMSRSRFYQTFKRQLGCTPLEYQHQRRMNLAYQRLQEHHSVTEVSYEVGYLSLSHFSRRFHQHFGISPKQVERRHAAPPVHKKLN</sequence>
<feature type="domain" description="HTH araC/xylS-type" evidence="4">
    <location>
        <begin position="206"/>
        <end position="303"/>
    </location>
</feature>